<feature type="domain" description="Glyoxalase-like" evidence="1">
    <location>
        <begin position="10"/>
        <end position="212"/>
    </location>
</feature>
<accession>A0AA38RFG6</accession>
<reference evidence="2" key="1">
    <citation type="submission" date="2022-07" db="EMBL/GenBank/DDBJ databases">
        <title>Fungi with potential for degradation of polypropylene.</title>
        <authorList>
            <person name="Gostincar C."/>
        </authorList>
    </citation>
    <scope>NUCLEOTIDE SEQUENCE</scope>
    <source>
        <strain evidence="2">EXF-13308</strain>
    </source>
</reference>
<protein>
    <recommendedName>
        <fullName evidence="1">Glyoxalase-like domain-containing protein</fullName>
    </recommendedName>
</protein>
<organism evidence="2 3">
    <name type="scientific">Pleurostoma richardsiae</name>
    <dbReference type="NCBI Taxonomy" id="41990"/>
    <lineage>
        <taxon>Eukaryota</taxon>
        <taxon>Fungi</taxon>
        <taxon>Dikarya</taxon>
        <taxon>Ascomycota</taxon>
        <taxon>Pezizomycotina</taxon>
        <taxon>Sordariomycetes</taxon>
        <taxon>Sordariomycetidae</taxon>
        <taxon>Calosphaeriales</taxon>
        <taxon>Pleurostomataceae</taxon>
        <taxon>Pleurostoma</taxon>
    </lineage>
</organism>
<dbReference type="EMBL" id="JANBVO010000037">
    <property type="protein sequence ID" value="KAJ9136860.1"/>
    <property type="molecule type" value="Genomic_DNA"/>
</dbReference>
<dbReference type="Gene3D" id="3.10.180.10">
    <property type="entry name" value="2,3-Dihydroxybiphenyl 1,2-Dioxygenase, domain 1"/>
    <property type="match status" value="1"/>
</dbReference>
<sequence length="303" mass="32803">MASEGGKPVLDHIVILLPHPKLLELPSWLTDAFTVLNGGRHADGVTENKLILLEDGVYLELIAFIEGKEKERQTHKWGHRLEGHIIDWAYTLLTPAASDGNTVGSPEDKYRVIQDRIRAAKTGIEYDDPVGGGRITPGGTELRWATASPHVEEKSLGDFLGGEAPFWCLDRTPRPLRVPHHVAENVRHPSGATGIQSVSVFVKDKKVFDALHRTYDALQGTQGTAVSAEASQEAYRYDVGAPEGNTHRPPPSIILAQPTEATGESAAVPDVYVKLAMYSKSGQGKVAGVLAGGWELEIELVAS</sequence>
<dbReference type="Pfam" id="PF13468">
    <property type="entry name" value="Glyoxalase_3"/>
    <property type="match status" value="1"/>
</dbReference>
<dbReference type="InterPro" id="IPR025870">
    <property type="entry name" value="Glyoxalase-like_dom"/>
</dbReference>
<comment type="caution">
    <text evidence="2">The sequence shown here is derived from an EMBL/GenBank/DDBJ whole genome shotgun (WGS) entry which is preliminary data.</text>
</comment>
<keyword evidence="3" id="KW-1185">Reference proteome</keyword>
<dbReference type="AlphaFoldDB" id="A0AA38RFG6"/>
<evidence type="ECO:0000313" key="3">
    <source>
        <dbReference type="Proteomes" id="UP001174694"/>
    </source>
</evidence>
<dbReference type="InterPro" id="IPR029068">
    <property type="entry name" value="Glyas_Bleomycin-R_OHBP_Dase"/>
</dbReference>
<proteinExistence type="predicted"/>
<evidence type="ECO:0000313" key="2">
    <source>
        <dbReference type="EMBL" id="KAJ9136860.1"/>
    </source>
</evidence>
<dbReference type="PANTHER" id="PTHR40265">
    <property type="entry name" value="BLL2707 PROTEIN"/>
    <property type="match status" value="1"/>
</dbReference>
<dbReference type="Proteomes" id="UP001174694">
    <property type="component" value="Unassembled WGS sequence"/>
</dbReference>
<name>A0AA38RFG6_9PEZI</name>
<evidence type="ECO:0000259" key="1">
    <source>
        <dbReference type="Pfam" id="PF13468"/>
    </source>
</evidence>
<gene>
    <name evidence="2" type="ORF">NKR23_g9466</name>
</gene>
<dbReference type="PANTHER" id="PTHR40265:SF1">
    <property type="entry name" value="GLYOXALASE-LIKE DOMAIN-CONTAINING PROTEIN"/>
    <property type="match status" value="1"/>
</dbReference>